<dbReference type="Proteomes" id="UP000269265">
    <property type="component" value="Unassembled WGS sequence"/>
</dbReference>
<protein>
    <submittedName>
        <fullName evidence="1">Uncharacterized protein</fullName>
    </submittedName>
</protein>
<organism evidence="1 2">
    <name type="scientific">Aquabacterium soli</name>
    <dbReference type="NCBI Taxonomy" id="2493092"/>
    <lineage>
        <taxon>Bacteria</taxon>
        <taxon>Pseudomonadati</taxon>
        <taxon>Pseudomonadota</taxon>
        <taxon>Betaproteobacteria</taxon>
        <taxon>Burkholderiales</taxon>
        <taxon>Aquabacterium</taxon>
    </lineage>
</organism>
<proteinExistence type="predicted"/>
<sequence>MHKSDRHLIGQIGSRRVEIHVFRDGDVRICAVPRTPSQTAVAIEASHDAIYQELTTRGDFTVDEARTIVSLCERLSGPDEGGPLWH</sequence>
<comment type="caution">
    <text evidence="1">The sequence shown here is derived from an EMBL/GenBank/DDBJ whole genome shotgun (WGS) entry which is preliminary data.</text>
</comment>
<dbReference type="EMBL" id="RSED01000008">
    <property type="protein sequence ID" value="RRS04073.1"/>
    <property type="molecule type" value="Genomic_DNA"/>
</dbReference>
<evidence type="ECO:0000313" key="2">
    <source>
        <dbReference type="Proteomes" id="UP000269265"/>
    </source>
</evidence>
<accession>A0A3R8YMW8</accession>
<keyword evidence="2" id="KW-1185">Reference proteome</keyword>
<dbReference type="RefSeq" id="WP_125243477.1">
    <property type="nucleotide sequence ID" value="NZ_RSED01000008.1"/>
</dbReference>
<reference evidence="1 2" key="1">
    <citation type="submission" date="2018-12" db="EMBL/GenBank/DDBJ databases">
        <title>The whole draft genome of Aquabacterium sp. SJQ9.</title>
        <authorList>
            <person name="Sun L."/>
            <person name="Gao X."/>
            <person name="Chen W."/>
            <person name="Huang K."/>
        </authorList>
    </citation>
    <scope>NUCLEOTIDE SEQUENCE [LARGE SCALE GENOMIC DNA]</scope>
    <source>
        <strain evidence="1 2">SJQ9</strain>
    </source>
</reference>
<gene>
    <name evidence="1" type="ORF">EIP75_11840</name>
</gene>
<evidence type="ECO:0000313" key="1">
    <source>
        <dbReference type="EMBL" id="RRS04073.1"/>
    </source>
</evidence>
<dbReference type="AlphaFoldDB" id="A0A3R8YMW8"/>
<name>A0A3R8YMW8_9BURK</name>